<proteinExistence type="inferred from homology"/>
<accession>A0A6P2CBA3</accession>
<dbReference type="PANTHER" id="PTHR30483:SF6">
    <property type="entry name" value="PERIPLASMIC BINDING PROTEIN OF ABC TRANSPORTER FOR NATURAL AMINO ACIDS"/>
    <property type="match status" value="1"/>
</dbReference>
<organism evidence="7 8">
    <name type="scientific">Trebonia kvetii</name>
    <dbReference type="NCBI Taxonomy" id="2480626"/>
    <lineage>
        <taxon>Bacteria</taxon>
        <taxon>Bacillati</taxon>
        <taxon>Actinomycetota</taxon>
        <taxon>Actinomycetes</taxon>
        <taxon>Streptosporangiales</taxon>
        <taxon>Treboniaceae</taxon>
        <taxon>Trebonia</taxon>
    </lineage>
</organism>
<dbReference type="CDD" id="cd06338">
    <property type="entry name" value="PBP1_ABC_ligand_binding-like"/>
    <property type="match status" value="1"/>
</dbReference>
<dbReference type="Pfam" id="PF13458">
    <property type="entry name" value="Peripla_BP_6"/>
    <property type="match status" value="1"/>
</dbReference>
<dbReference type="RefSeq" id="WP_145851629.1">
    <property type="nucleotide sequence ID" value="NZ_RPFW01000001.1"/>
</dbReference>
<evidence type="ECO:0000313" key="8">
    <source>
        <dbReference type="Proteomes" id="UP000460272"/>
    </source>
</evidence>
<dbReference type="EMBL" id="RPFW01000001">
    <property type="protein sequence ID" value="TVZ06873.1"/>
    <property type="molecule type" value="Genomic_DNA"/>
</dbReference>
<dbReference type="InterPro" id="IPR028082">
    <property type="entry name" value="Peripla_BP_I"/>
</dbReference>
<dbReference type="InterPro" id="IPR051010">
    <property type="entry name" value="BCAA_transport"/>
</dbReference>
<reference evidence="7 8" key="1">
    <citation type="submission" date="2018-11" db="EMBL/GenBank/DDBJ databases">
        <title>Trebonia kvetii gen.nov., sp.nov., a novel acidophilic actinobacterium, and proposal of the new actinobacterial family Treboniaceae fam. nov.</title>
        <authorList>
            <person name="Rapoport D."/>
            <person name="Sagova-Mareckova M."/>
            <person name="Sedlacek I."/>
            <person name="Provaznik J."/>
            <person name="Kralova S."/>
            <person name="Pavlinic D."/>
            <person name="Benes V."/>
            <person name="Kopecky J."/>
        </authorList>
    </citation>
    <scope>NUCLEOTIDE SEQUENCE [LARGE SCALE GENOMIC DNA]</scope>
    <source>
        <strain evidence="7 8">15Tr583</strain>
    </source>
</reference>
<evidence type="ECO:0000256" key="5">
    <source>
        <dbReference type="SAM" id="SignalP"/>
    </source>
</evidence>
<comment type="caution">
    <text evidence="7">The sequence shown here is derived from an EMBL/GenBank/DDBJ whole genome shotgun (WGS) entry which is preliminary data.</text>
</comment>
<evidence type="ECO:0000256" key="4">
    <source>
        <dbReference type="ARBA" id="ARBA00022970"/>
    </source>
</evidence>
<keyword evidence="8" id="KW-1185">Reference proteome</keyword>
<name>A0A6P2CBA3_9ACTN</name>
<dbReference type="GO" id="GO:0006865">
    <property type="term" value="P:amino acid transport"/>
    <property type="evidence" value="ECO:0007669"/>
    <property type="project" value="UniProtKB-KW"/>
</dbReference>
<evidence type="ECO:0000256" key="2">
    <source>
        <dbReference type="ARBA" id="ARBA00022448"/>
    </source>
</evidence>
<keyword evidence="4" id="KW-0029">Amino-acid transport</keyword>
<feature type="signal peptide" evidence="5">
    <location>
        <begin position="1"/>
        <end position="28"/>
    </location>
</feature>
<evidence type="ECO:0000313" key="7">
    <source>
        <dbReference type="EMBL" id="TVZ06873.1"/>
    </source>
</evidence>
<dbReference type="InterPro" id="IPR028081">
    <property type="entry name" value="Leu-bd"/>
</dbReference>
<dbReference type="PROSITE" id="PS51257">
    <property type="entry name" value="PROKAR_LIPOPROTEIN"/>
    <property type="match status" value="1"/>
</dbReference>
<dbReference type="Gene3D" id="3.40.50.2300">
    <property type="match status" value="2"/>
</dbReference>
<feature type="chain" id="PRO_5039531385" evidence="5">
    <location>
        <begin position="29"/>
        <end position="417"/>
    </location>
</feature>
<feature type="domain" description="Leucine-binding protein" evidence="6">
    <location>
        <begin position="46"/>
        <end position="389"/>
    </location>
</feature>
<dbReference type="InterPro" id="IPR000709">
    <property type="entry name" value="Leu_Ile_Val-bd"/>
</dbReference>
<dbReference type="PANTHER" id="PTHR30483">
    <property type="entry name" value="LEUCINE-SPECIFIC-BINDING PROTEIN"/>
    <property type="match status" value="1"/>
</dbReference>
<evidence type="ECO:0000256" key="3">
    <source>
        <dbReference type="ARBA" id="ARBA00022729"/>
    </source>
</evidence>
<keyword evidence="2" id="KW-0813">Transport</keyword>
<keyword evidence="3 5" id="KW-0732">Signal</keyword>
<protein>
    <submittedName>
        <fullName evidence="7">ABC transporter substrate-binding protein</fullName>
    </submittedName>
</protein>
<evidence type="ECO:0000256" key="1">
    <source>
        <dbReference type="ARBA" id="ARBA00010062"/>
    </source>
</evidence>
<sequence>MNRQRRQRTLPRLAAGTAIAAGTALALAALTACGSSGSSVSAAQGPITIGMSLPMTGPVADVSKSGYQGYELWADQVNADGGLLGRQLRLDMLDDGFDPNQTAADYTRLISQDHVNLLLGTFSSLLNAPASAIAARQGMLYVEPSGGAATLFTRGFTDLFFAQPGTTTSLPDRFVAWIAGLPASQRPATAAYVTQDDPSASPAVAVFRSRLQALGVKTVYYQVYDPNTSNFDSITSAIAHAQPQMIIQGAVADDGAQFVRSLQKLAYNPKILFQTNAPTDEAYPSAIGGADNANGVFTAQSWSPTAAYPGNAAFVSAYTKKFGAPPTEDAANSYTAGQVLAAAVKAVGSLDQKALATWLHSHTVSTIVGPLKWDKAGDPEGSLLLSQWQQGTLQIVAPSSAATTKTVLLTKPAWGNG</sequence>
<dbReference type="Proteomes" id="UP000460272">
    <property type="component" value="Unassembled WGS sequence"/>
</dbReference>
<dbReference type="OrthoDB" id="7337537at2"/>
<dbReference type="AlphaFoldDB" id="A0A6P2CBA3"/>
<evidence type="ECO:0000259" key="6">
    <source>
        <dbReference type="Pfam" id="PF13458"/>
    </source>
</evidence>
<comment type="similarity">
    <text evidence="1">Belongs to the leucine-binding protein family.</text>
</comment>
<dbReference type="PRINTS" id="PR00337">
    <property type="entry name" value="LEUILEVALBP"/>
</dbReference>
<gene>
    <name evidence="7" type="ORF">EAS64_05880</name>
</gene>
<dbReference type="SUPFAM" id="SSF53822">
    <property type="entry name" value="Periplasmic binding protein-like I"/>
    <property type="match status" value="1"/>
</dbReference>